<dbReference type="AlphaFoldDB" id="A0A1K1NNJ1"/>
<dbReference type="GO" id="GO:0016810">
    <property type="term" value="F:hydrolase activity, acting on carbon-nitrogen (but not peptide) bonds"/>
    <property type="evidence" value="ECO:0007669"/>
    <property type="project" value="InterPro"/>
</dbReference>
<reference evidence="2 3" key="1">
    <citation type="submission" date="2016-11" db="EMBL/GenBank/DDBJ databases">
        <authorList>
            <person name="Jaros S."/>
            <person name="Januszkiewicz K."/>
            <person name="Wedrychowicz H."/>
        </authorList>
    </citation>
    <scope>NUCLEOTIDE SEQUENCE [LARGE SCALE GENOMIC DNA]</scope>
    <source>
        <strain evidence="2 3">YL228</strain>
    </source>
</reference>
<dbReference type="PANTHER" id="PTHR43135:SF3">
    <property type="entry name" value="ALPHA-D-RIBOSE 1-METHYLPHOSPHONATE 5-TRIPHOSPHATE DIPHOSPHATASE"/>
    <property type="match status" value="1"/>
</dbReference>
<accession>A0A1K1NNJ1</accession>
<gene>
    <name evidence="2" type="ORF">SAMN02910280_2131</name>
</gene>
<dbReference type="InterPro" id="IPR011059">
    <property type="entry name" value="Metal-dep_hydrolase_composite"/>
</dbReference>
<dbReference type="EMBL" id="FPIP01000005">
    <property type="protein sequence ID" value="SFW37042.1"/>
    <property type="molecule type" value="Genomic_DNA"/>
</dbReference>
<evidence type="ECO:0000313" key="2">
    <source>
        <dbReference type="EMBL" id="SFW37042.1"/>
    </source>
</evidence>
<proteinExistence type="predicted"/>
<dbReference type="InterPro" id="IPR032466">
    <property type="entry name" value="Metal_Hydrolase"/>
</dbReference>
<evidence type="ECO:0000313" key="3">
    <source>
        <dbReference type="Proteomes" id="UP000183461"/>
    </source>
</evidence>
<dbReference type="RefSeq" id="WP_072300380.1">
    <property type="nucleotide sequence ID" value="NZ_FPIP01000005.1"/>
</dbReference>
<dbReference type="SUPFAM" id="SSF51556">
    <property type="entry name" value="Metallo-dependent hydrolases"/>
    <property type="match status" value="1"/>
</dbReference>
<feature type="domain" description="Amidohydrolase-related" evidence="1">
    <location>
        <begin position="283"/>
        <end position="382"/>
    </location>
</feature>
<protein>
    <submittedName>
        <fullName evidence="2">Imidazolonepropionase</fullName>
    </submittedName>
</protein>
<evidence type="ECO:0000259" key="1">
    <source>
        <dbReference type="Pfam" id="PF01979"/>
    </source>
</evidence>
<dbReference type="InterPro" id="IPR006680">
    <property type="entry name" value="Amidohydro-rel"/>
</dbReference>
<dbReference type="PANTHER" id="PTHR43135">
    <property type="entry name" value="ALPHA-D-RIBOSE 1-METHYLPHOSPHONATE 5-TRIPHOSPHATE DIPHOSPHATASE"/>
    <property type="match status" value="1"/>
</dbReference>
<name>A0A1K1NNJ1_RUMFL</name>
<dbReference type="Pfam" id="PF01979">
    <property type="entry name" value="Amidohydro_1"/>
    <property type="match status" value="1"/>
</dbReference>
<sequence length="389" mass="42724">MLIYNAEIHTMGSLGVVKDGWIDIQNGKIRNIGSGYLPYDDKDAIDAQGGMLLPGFIDAHNHLGIIEDGLDFEGDDCNESTDPFTPQMRAIDGINPFDRCFEEARMRGITAAASSPGSANACGGEIAAVKTYGRRIDDMLIRNCGIKFALGENPKNVYNGREEAPITRMAITALIREGLYKARRYAHDMDSYYSDSENYDPPEYDIKCEALMPLLDHKMKAFFHCHRADDICTAMRIAKEFSLDAVIIHGTEGHKIADIIAEEKIPVICGPVICDRCKPEMRGLELKNASVLHENGVKIAICTDHTVIPIQYLPLSAQAAVKGGLDFDEALKTLTIAPAEILGIDDTTGSLSVGKDADIQLYRRGENPLDLMSEPVLVMVSGEVCRREV</sequence>
<dbReference type="SUPFAM" id="SSF51338">
    <property type="entry name" value="Composite domain of metallo-dependent hydrolases"/>
    <property type="match status" value="1"/>
</dbReference>
<organism evidence="2 3">
    <name type="scientific">Ruminococcus flavefaciens</name>
    <dbReference type="NCBI Taxonomy" id="1265"/>
    <lineage>
        <taxon>Bacteria</taxon>
        <taxon>Bacillati</taxon>
        <taxon>Bacillota</taxon>
        <taxon>Clostridia</taxon>
        <taxon>Eubacteriales</taxon>
        <taxon>Oscillospiraceae</taxon>
        <taxon>Ruminococcus</taxon>
    </lineage>
</organism>
<dbReference type="InterPro" id="IPR051781">
    <property type="entry name" value="Metallo-dep_Hydrolase"/>
</dbReference>
<dbReference type="Gene3D" id="3.20.20.140">
    <property type="entry name" value="Metal-dependent hydrolases"/>
    <property type="match status" value="1"/>
</dbReference>
<dbReference type="Proteomes" id="UP000183461">
    <property type="component" value="Unassembled WGS sequence"/>
</dbReference>
<dbReference type="CDD" id="cd01309">
    <property type="entry name" value="Met_dep_hydrolase_C"/>
    <property type="match status" value="1"/>
</dbReference>